<evidence type="ECO:0000313" key="1">
    <source>
        <dbReference type="EMBL" id="KAJ8769741.1"/>
    </source>
</evidence>
<keyword evidence="2" id="KW-1185">Reference proteome</keyword>
<sequence>MYALLFDKSVHPLTILKTKEELLEITENLTRRNELLAKIISPLALVGTLSNPKRRSSRRRIVVLLIFGICIKHNNLYKFTVRFMLLRFLLCYAQTGEILLDICLAPKNSVD</sequence>
<dbReference type="AlphaFoldDB" id="A0AAV8TTC6"/>
<organism evidence="1 2">
    <name type="scientific">Erythroxylum novogranatense</name>
    <dbReference type="NCBI Taxonomy" id="1862640"/>
    <lineage>
        <taxon>Eukaryota</taxon>
        <taxon>Viridiplantae</taxon>
        <taxon>Streptophyta</taxon>
        <taxon>Embryophyta</taxon>
        <taxon>Tracheophyta</taxon>
        <taxon>Spermatophyta</taxon>
        <taxon>Magnoliopsida</taxon>
        <taxon>eudicotyledons</taxon>
        <taxon>Gunneridae</taxon>
        <taxon>Pentapetalae</taxon>
        <taxon>rosids</taxon>
        <taxon>fabids</taxon>
        <taxon>Malpighiales</taxon>
        <taxon>Erythroxylaceae</taxon>
        <taxon>Erythroxylum</taxon>
    </lineage>
</organism>
<dbReference type="EMBL" id="JAIWQS010000003">
    <property type="protein sequence ID" value="KAJ8769741.1"/>
    <property type="molecule type" value="Genomic_DNA"/>
</dbReference>
<evidence type="ECO:0000313" key="2">
    <source>
        <dbReference type="Proteomes" id="UP001159364"/>
    </source>
</evidence>
<accession>A0AAV8TTC6</accession>
<gene>
    <name evidence="1" type="ORF">K2173_005947</name>
</gene>
<protein>
    <submittedName>
        <fullName evidence="1">Uncharacterized protein</fullName>
    </submittedName>
</protein>
<proteinExistence type="predicted"/>
<name>A0AAV8TTC6_9ROSI</name>
<dbReference type="Proteomes" id="UP001159364">
    <property type="component" value="Linkage Group LG03"/>
</dbReference>
<comment type="caution">
    <text evidence="1">The sequence shown here is derived from an EMBL/GenBank/DDBJ whole genome shotgun (WGS) entry which is preliminary data.</text>
</comment>
<reference evidence="1 2" key="1">
    <citation type="submission" date="2021-09" db="EMBL/GenBank/DDBJ databases">
        <title>Genomic insights and catalytic innovation underlie evolution of tropane alkaloids biosynthesis.</title>
        <authorList>
            <person name="Wang Y.-J."/>
            <person name="Tian T."/>
            <person name="Huang J.-P."/>
            <person name="Huang S.-X."/>
        </authorList>
    </citation>
    <scope>NUCLEOTIDE SEQUENCE [LARGE SCALE GENOMIC DNA]</scope>
    <source>
        <strain evidence="1">KIB-2018</strain>
        <tissue evidence="1">Leaf</tissue>
    </source>
</reference>